<organism evidence="1 2">
    <name type="scientific">Caerostris extrusa</name>
    <name type="common">Bark spider</name>
    <name type="synonym">Caerostris bankana</name>
    <dbReference type="NCBI Taxonomy" id="172846"/>
    <lineage>
        <taxon>Eukaryota</taxon>
        <taxon>Metazoa</taxon>
        <taxon>Ecdysozoa</taxon>
        <taxon>Arthropoda</taxon>
        <taxon>Chelicerata</taxon>
        <taxon>Arachnida</taxon>
        <taxon>Araneae</taxon>
        <taxon>Araneomorphae</taxon>
        <taxon>Entelegynae</taxon>
        <taxon>Araneoidea</taxon>
        <taxon>Araneidae</taxon>
        <taxon>Caerostris</taxon>
    </lineage>
</organism>
<evidence type="ECO:0000313" key="1">
    <source>
        <dbReference type="EMBL" id="GIX76712.1"/>
    </source>
</evidence>
<accession>A0AAV4MW48</accession>
<sequence length="96" mass="10977">MQKKSTLLQISEICIMMYQVCFFSNTLLFDYSTSQEKRPSVSQTLSDDTLTSRTSYTIPKGDSCSSKSKRQKQGVWKLSLSFKRNLMEEGEVKMVG</sequence>
<reference evidence="1 2" key="1">
    <citation type="submission" date="2021-06" db="EMBL/GenBank/DDBJ databases">
        <title>Caerostris extrusa draft genome.</title>
        <authorList>
            <person name="Kono N."/>
            <person name="Arakawa K."/>
        </authorList>
    </citation>
    <scope>NUCLEOTIDE SEQUENCE [LARGE SCALE GENOMIC DNA]</scope>
</reference>
<name>A0AAV4MW48_CAEEX</name>
<keyword evidence="2" id="KW-1185">Reference proteome</keyword>
<comment type="caution">
    <text evidence="1">The sequence shown here is derived from an EMBL/GenBank/DDBJ whole genome shotgun (WGS) entry which is preliminary data.</text>
</comment>
<dbReference type="EMBL" id="BPLR01020281">
    <property type="protein sequence ID" value="GIX76712.1"/>
    <property type="molecule type" value="Genomic_DNA"/>
</dbReference>
<dbReference type="Proteomes" id="UP001054945">
    <property type="component" value="Unassembled WGS sequence"/>
</dbReference>
<dbReference type="AlphaFoldDB" id="A0AAV4MW48"/>
<proteinExistence type="predicted"/>
<gene>
    <name evidence="1" type="ORF">CEXT_12141</name>
</gene>
<evidence type="ECO:0000313" key="2">
    <source>
        <dbReference type="Proteomes" id="UP001054945"/>
    </source>
</evidence>
<protein>
    <submittedName>
        <fullName evidence="1">Uncharacterized protein</fullName>
    </submittedName>
</protein>